<dbReference type="InterPro" id="IPR013328">
    <property type="entry name" value="6PGD_dom2"/>
</dbReference>
<dbReference type="EMBL" id="DXIQ01000014">
    <property type="protein sequence ID" value="HIV37888.1"/>
    <property type="molecule type" value="Genomic_DNA"/>
</dbReference>
<accession>A0A9D1TE89</accession>
<dbReference type="Pfam" id="PF08546">
    <property type="entry name" value="ApbA_C"/>
    <property type="match status" value="1"/>
</dbReference>
<dbReference type="SUPFAM" id="SSF51735">
    <property type="entry name" value="NAD(P)-binding Rossmann-fold domains"/>
    <property type="match status" value="1"/>
</dbReference>
<dbReference type="InterPro" id="IPR036291">
    <property type="entry name" value="NAD(P)-bd_dom_sf"/>
</dbReference>
<organism evidence="7 8">
    <name type="scientific">Candidatus Blautia stercorigallinarum</name>
    <dbReference type="NCBI Taxonomy" id="2838501"/>
    <lineage>
        <taxon>Bacteria</taxon>
        <taxon>Bacillati</taxon>
        <taxon>Bacillota</taxon>
        <taxon>Clostridia</taxon>
        <taxon>Lachnospirales</taxon>
        <taxon>Lachnospiraceae</taxon>
        <taxon>Blautia</taxon>
    </lineage>
</organism>
<feature type="domain" description="Ketopantoate reductase N-terminal" evidence="5">
    <location>
        <begin position="8"/>
        <end position="134"/>
    </location>
</feature>
<dbReference type="PANTHER" id="PTHR21708">
    <property type="entry name" value="PROBABLE 2-DEHYDROPANTOATE 2-REDUCTASE"/>
    <property type="match status" value="1"/>
</dbReference>
<dbReference type="GO" id="GO:0008677">
    <property type="term" value="F:2-dehydropantoate 2-reductase activity"/>
    <property type="evidence" value="ECO:0007669"/>
    <property type="project" value="UniProtKB-EC"/>
</dbReference>
<comment type="function">
    <text evidence="4">Catalyzes the NADPH-dependent reduction of ketopantoate into pantoic acid.</text>
</comment>
<proteinExistence type="inferred from homology"/>
<dbReference type="Gene3D" id="1.10.1040.10">
    <property type="entry name" value="N-(1-d-carboxylethyl)-l-norvaline Dehydrogenase, domain 2"/>
    <property type="match status" value="1"/>
</dbReference>
<dbReference type="InterPro" id="IPR013332">
    <property type="entry name" value="KPR_N"/>
</dbReference>
<evidence type="ECO:0000313" key="7">
    <source>
        <dbReference type="EMBL" id="HIV37888.1"/>
    </source>
</evidence>
<dbReference type="NCBIfam" id="TIGR00745">
    <property type="entry name" value="apbA_panE"/>
    <property type="match status" value="1"/>
</dbReference>
<reference evidence="7" key="2">
    <citation type="submission" date="2021-04" db="EMBL/GenBank/DDBJ databases">
        <authorList>
            <person name="Gilroy R."/>
        </authorList>
    </citation>
    <scope>NUCLEOTIDE SEQUENCE</scope>
    <source>
        <strain evidence="7">CHK195-9823</strain>
    </source>
</reference>
<dbReference type="SUPFAM" id="SSF48179">
    <property type="entry name" value="6-phosphogluconate dehydrogenase C-terminal domain-like"/>
    <property type="match status" value="1"/>
</dbReference>
<dbReference type="AlphaFoldDB" id="A0A9D1TE89"/>
<dbReference type="EC" id="1.1.1.169" evidence="4"/>
<name>A0A9D1TE89_9FIRM</name>
<feature type="domain" description="Ketopantoate reductase C-terminal" evidence="6">
    <location>
        <begin position="180"/>
        <end position="304"/>
    </location>
</feature>
<dbReference type="InterPro" id="IPR013752">
    <property type="entry name" value="KPA_reductase"/>
</dbReference>
<comment type="pathway">
    <text evidence="4">Cofactor biosynthesis; (R)-pantothenate biosynthesis; (R)-pantoate from 3-methyl-2-oxobutanoate: step 2/2.</text>
</comment>
<evidence type="ECO:0000259" key="5">
    <source>
        <dbReference type="Pfam" id="PF02558"/>
    </source>
</evidence>
<evidence type="ECO:0000256" key="2">
    <source>
        <dbReference type="ARBA" id="ARBA00022857"/>
    </source>
</evidence>
<dbReference type="InterPro" id="IPR003710">
    <property type="entry name" value="ApbA"/>
</dbReference>
<evidence type="ECO:0000256" key="3">
    <source>
        <dbReference type="ARBA" id="ARBA00023002"/>
    </source>
</evidence>
<evidence type="ECO:0000256" key="4">
    <source>
        <dbReference type="RuleBase" id="RU362068"/>
    </source>
</evidence>
<evidence type="ECO:0000256" key="1">
    <source>
        <dbReference type="ARBA" id="ARBA00007870"/>
    </source>
</evidence>
<dbReference type="Pfam" id="PF02558">
    <property type="entry name" value="ApbA"/>
    <property type="match status" value="1"/>
</dbReference>
<comment type="catalytic activity">
    <reaction evidence="4">
        <text>(R)-pantoate + NADP(+) = 2-dehydropantoate + NADPH + H(+)</text>
        <dbReference type="Rhea" id="RHEA:16233"/>
        <dbReference type="ChEBI" id="CHEBI:11561"/>
        <dbReference type="ChEBI" id="CHEBI:15378"/>
        <dbReference type="ChEBI" id="CHEBI:15980"/>
        <dbReference type="ChEBI" id="CHEBI:57783"/>
        <dbReference type="ChEBI" id="CHEBI:58349"/>
        <dbReference type="EC" id="1.1.1.169"/>
    </reaction>
</comment>
<dbReference type="Proteomes" id="UP000886814">
    <property type="component" value="Unassembled WGS sequence"/>
</dbReference>
<evidence type="ECO:0000313" key="8">
    <source>
        <dbReference type="Proteomes" id="UP000886814"/>
    </source>
</evidence>
<dbReference type="GO" id="GO:0015940">
    <property type="term" value="P:pantothenate biosynthetic process"/>
    <property type="evidence" value="ECO:0007669"/>
    <property type="project" value="UniProtKB-KW"/>
</dbReference>
<dbReference type="InterPro" id="IPR008927">
    <property type="entry name" value="6-PGluconate_DH-like_C_sf"/>
</dbReference>
<sequence length="320" mass="35485">MKNIHTVSIVGLGAIGSYFAEKIQPVLKDNLRIIAGGRRKEQLEKEGRTINGHQRFFHVVSPEENIGYSDLVLVCSKMTGLEQALKDAENQIGPETIILTPLNGVESEETAASMYSRDQVLYSLMRVSSVKSGNQITFDPAVSYIEFGEQINDPKALSPKVQKVKEFFDLADIPSVIRPDMIRAIWEKYVCNVSENQISAVLNIPFGAWGACTDADRLRVLTAGEVIQIARKKGIPIEENYAEKHLDRLKKLPPENTPSTLQDLLAGRKTEVEMFAGTILRMGKELGIPTPFNEFLYHAIRVLEAKNEGKIPGSRGGAFS</sequence>
<comment type="caution">
    <text evidence="7">The sequence shown here is derived from an EMBL/GenBank/DDBJ whole genome shotgun (WGS) entry which is preliminary data.</text>
</comment>
<dbReference type="Gene3D" id="3.40.50.720">
    <property type="entry name" value="NAD(P)-binding Rossmann-like Domain"/>
    <property type="match status" value="1"/>
</dbReference>
<protein>
    <recommendedName>
        <fullName evidence="4">2-dehydropantoate 2-reductase</fullName>
        <ecNumber evidence="4">1.1.1.169</ecNumber>
    </recommendedName>
    <alternativeName>
        <fullName evidence="4">Ketopantoate reductase</fullName>
    </alternativeName>
</protein>
<dbReference type="FunFam" id="1.10.1040.10:FF:000017">
    <property type="entry name" value="2-dehydropantoate 2-reductase"/>
    <property type="match status" value="1"/>
</dbReference>
<keyword evidence="3 4" id="KW-0560">Oxidoreductase</keyword>
<evidence type="ECO:0000259" key="6">
    <source>
        <dbReference type="Pfam" id="PF08546"/>
    </source>
</evidence>
<comment type="similarity">
    <text evidence="1 4">Belongs to the ketopantoate reductase family.</text>
</comment>
<dbReference type="InterPro" id="IPR051402">
    <property type="entry name" value="KPR-Related"/>
</dbReference>
<reference evidence="7" key="1">
    <citation type="journal article" date="2021" name="PeerJ">
        <title>Extensive microbial diversity within the chicken gut microbiome revealed by metagenomics and culture.</title>
        <authorList>
            <person name="Gilroy R."/>
            <person name="Ravi A."/>
            <person name="Getino M."/>
            <person name="Pursley I."/>
            <person name="Horton D.L."/>
            <person name="Alikhan N.F."/>
            <person name="Baker D."/>
            <person name="Gharbi K."/>
            <person name="Hall N."/>
            <person name="Watson M."/>
            <person name="Adriaenssens E.M."/>
            <person name="Foster-Nyarko E."/>
            <person name="Jarju S."/>
            <person name="Secka A."/>
            <person name="Antonio M."/>
            <person name="Oren A."/>
            <person name="Chaudhuri R.R."/>
            <person name="La Ragione R."/>
            <person name="Hildebrand F."/>
            <person name="Pallen M.J."/>
        </authorList>
    </citation>
    <scope>NUCLEOTIDE SEQUENCE</scope>
    <source>
        <strain evidence="7">CHK195-9823</strain>
    </source>
</reference>
<keyword evidence="4" id="KW-0566">Pantothenate biosynthesis</keyword>
<dbReference type="GO" id="GO:0005737">
    <property type="term" value="C:cytoplasm"/>
    <property type="evidence" value="ECO:0007669"/>
    <property type="project" value="TreeGrafter"/>
</dbReference>
<gene>
    <name evidence="7" type="ORF">H9747_02640</name>
</gene>
<dbReference type="PANTHER" id="PTHR21708:SF26">
    <property type="entry name" value="2-DEHYDROPANTOATE 2-REDUCTASE"/>
    <property type="match status" value="1"/>
</dbReference>
<keyword evidence="2 4" id="KW-0521">NADP</keyword>